<gene>
    <name evidence="1" type="ORF">CEUR00632_LOCUS15118</name>
</gene>
<dbReference type="AlphaFoldDB" id="A0A7R9VMW6"/>
<name>A0A7R9VMW6_9CHLO</name>
<dbReference type="EMBL" id="HBEC01032607">
    <property type="protein sequence ID" value="CAD8299565.1"/>
    <property type="molecule type" value="Transcribed_RNA"/>
</dbReference>
<organism evidence="1">
    <name type="scientific">Chlamydomonas euryale</name>
    <dbReference type="NCBI Taxonomy" id="1486919"/>
    <lineage>
        <taxon>Eukaryota</taxon>
        <taxon>Viridiplantae</taxon>
        <taxon>Chlorophyta</taxon>
        <taxon>core chlorophytes</taxon>
        <taxon>Chlorophyceae</taxon>
        <taxon>CS clade</taxon>
        <taxon>Chlamydomonadales</taxon>
        <taxon>Chlamydomonadaceae</taxon>
        <taxon>Chlamydomonas</taxon>
    </lineage>
</organism>
<accession>A0A7R9VMW6</accession>
<evidence type="ECO:0000313" key="1">
    <source>
        <dbReference type="EMBL" id="CAD8299565.1"/>
    </source>
</evidence>
<reference evidence="1" key="1">
    <citation type="submission" date="2021-01" db="EMBL/GenBank/DDBJ databases">
        <authorList>
            <person name="Corre E."/>
            <person name="Pelletier E."/>
            <person name="Niang G."/>
            <person name="Scheremetjew M."/>
            <person name="Finn R."/>
            <person name="Kale V."/>
            <person name="Holt S."/>
            <person name="Cochrane G."/>
            <person name="Meng A."/>
            <person name="Brown T."/>
            <person name="Cohen L."/>
        </authorList>
    </citation>
    <scope>NUCLEOTIDE SEQUENCE</scope>
    <source>
        <strain evidence="1">CCMP219</strain>
    </source>
</reference>
<proteinExistence type="predicted"/>
<protein>
    <submittedName>
        <fullName evidence="1">Uncharacterized protein</fullName>
    </submittedName>
</protein>
<sequence length="128" mass="13763">MACRHAGNVSRSPTADVMCYYLTASERLPGGCGDPQSPRRRLTQWACMCAGGVPGLDDTLNDVHWMMCNVVCCFWQLPGNSVARGHTKTCLRASAIAAVTMSGLGSHRQRGKEFAVAPLRAHAAIRTS</sequence>